<dbReference type="PANTHER" id="PTHR43716:SF2">
    <property type="entry name" value="BLL6224 PROTEIN"/>
    <property type="match status" value="1"/>
</dbReference>
<keyword evidence="7" id="KW-1185">Reference proteome</keyword>
<dbReference type="OrthoDB" id="8522822at2"/>
<dbReference type="STRING" id="1458426.SMCB_0853"/>
<name>A0A060NKQ6_9BURK</name>
<dbReference type="InterPro" id="IPR036318">
    <property type="entry name" value="FAD-bd_PCMH-like_sf"/>
</dbReference>
<dbReference type="InterPro" id="IPR004113">
    <property type="entry name" value="FAD-bd_oxidored_4_C"/>
</dbReference>
<dbReference type="InterPro" id="IPR006094">
    <property type="entry name" value="Oxid_FAD_bind_N"/>
</dbReference>
<evidence type="ECO:0000256" key="2">
    <source>
        <dbReference type="ARBA" id="ARBA00008000"/>
    </source>
</evidence>
<dbReference type="RefSeq" id="WP_045535309.1">
    <property type="nucleotide sequence ID" value="NZ_AP014569.1"/>
</dbReference>
<keyword evidence="3" id="KW-0285">Flavoprotein</keyword>
<evidence type="ECO:0000313" key="6">
    <source>
        <dbReference type="EMBL" id="BAO83081.1"/>
    </source>
</evidence>
<accession>A0A060NKQ6</accession>
<dbReference type="Gene3D" id="3.30.465.10">
    <property type="match status" value="1"/>
</dbReference>
<dbReference type="GO" id="GO:0071949">
    <property type="term" value="F:FAD binding"/>
    <property type="evidence" value="ECO:0007669"/>
    <property type="project" value="InterPro"/>
</dbReference>
<dbReference type="Proteomes" id="UP000066014">
    <property type="component" value="Chromosome"/>
</dbReference>
<evidence type="ECO:0000313" key="7">
    <source>
        <dbReference type="Proteomes" id="UP000066014"/>
    </source>
</evidence>
<dbReference type="SUPFAM" id="SSF55103">
    <property type="entry name" value="FAD-linked oxidases, C-terminal domain"/>
    <property type="match status" value="1"/>
</dbReference>
<evidence type="ECO:0000259" key="5">
    <source>
        <dbReference type="PROSITE" id="PS51387"/>
    </source>
</evidence>
<dbReference type="GO" id="GO:0003824">
    <property type="term" value="F:catalytic activity"/>
    <property type="evidence" value="ECO:0007669"/>
    <property type="project" value="InterPro"/>
</dbReference>
<evidence type="ECO:0000256" key="3">
    <source>
        <dbReference type="ARBA" id="ARBA00022630"/>
    </source>
</evidence>
<dbReference type="FunFam" id="1.10.45.10:FF:000001">
    <property type="entry name" value="D-lactate dehydrogenase mitochondrial"/>
    <property type="match status" value="1"/>
</dbReference>
<reference evidence="6 7" key="1">
    <citation type="journal article" date="2014" name="Nat. Commun.">
        <title>Physiological and genomic features of highly alkaliphilic hydrogen-utilizing Betaproteobacteria from a continental serpentinizing site.</title>
        <authorList>
            <person name="Suzuki S."/>
            <person name="Kuenen J.G."/>
            <person name="Schipper K."/>
            <person name="van der Velde S."/>
            <person name="Ishii S."/>
            <person name="Wu A."/>
            <person name="Sorokin D.Y."/>
            <person name="Tenney A."/>
            <person name="Meng X.Y."/>
            <person name="Morrill P.L."/>
            <person name="Kamagata Y."/>
            <person name="Muyzer G."/>
            <person name="Nealson K.H."/>
        </authorList>
    </citation>
    <scope>NUCLEOTIDE SEQUENCE [LARGE SCALE GENOMIC DNA]</scope>
    <source>
        <strain evidence="6 7">B1</strain>
    </source>
</reference>
<dbReference type="Pfam" id="PF02913">
    <property type="entry name" value="FAD-oxidase_C"/>
    <property type="match status" value="1"/>
</dbReference>
<dbReference type="InterPro" id="IPR016169">
    <property type="entry name" value="FAD-bd_PCMH_sub2"/>
</dbReference>
<comment type="cofactor">
    <cofactor evidence="1">
        <name>FAD</name>
        <dbReference type="ChEBI" id="CHEBI:57692"/>
    </cofactor>
</comment>
<dbReference type="InterPro" id="IPR016166">
    <property type="entry name" value="FAD-bd_PCMH"/>
</dbReference>
<dbReference type="KEGG" id="cbab:SMCB_0853"/>
<dbReference type="EMBL" id="AP014569">
    <property type="protein sequence ID" value="BAO83081.1"/>
    <property type="molecule type" value="Genomic_DNA"/>
</dbReference>
<sequence length="488" mass="51202">MSGPTPDPLLEALRACVGAAHVLAPDAPAAELEPFERDWRGRQRGRARAVVRPGSTAQVAAVVRACAAAGAPIVPQGGNTGLVLGGVPDPSGTEVLLCTRRLNRIRALDVANHSLTLEAGCVLQTAQQAAAEAGLWLPLSLASEGSCTIGGNLATNAGGTQVLRFGNARDLCLGLEVVCPDGAIWHGLSGLRKDNTGYDLRHLYIGSEGTLGIITAATLKLQPQPAAQGCAWVGVPSLPAALELLALAQRTLGPGLSGFELMGQLALQLVAQHLPALRPPLWPDWPYCVLIELSESADSETQMQARLQSLLQSALQQGCAGDAVLAESLAQAQRLWHVRESIPLAQAQEGLNAKHDISLPISRIPAFCAEAEALLAQALPGARLVNFGHLGDGNLHYNVQCPAGADAAAFLRQHEAHINALVFDCVQRHGGSISAEHGIGTLRAATLPRYKDVQALTLMRQIKQALDPQGLLNPGRVLARPLPDNPPP</sequence>
<protein>
    <submittedName>
        <fullName evidence="6">FAD/FMN-containing dehydrogenase</fullName>
    </submittedName>
</protein>
<feature type="domain" description="FAD-binding PCMH-type" evidence="5">
    <location>
        <begin position="43"/>
        <end position="224"/>
    </location>
</feature>
<gene>
    <name evidence="6" type="ORF">SMCB_0853</name>
</gene>
<dbReference type="Gene3D" id="3.30.43.10">
    <property type="entry name" value="Uridine Diphospho-n-acetylenolpyruvylglucosamine Reductase, domain 2"/>
    <property type="match status" value="1"/>
</dbReference>
<dbReference type="SUPFAM" id="SSF56176">
    <property type="entry name" value="FAD-binding/transporter-associated domain-like"/>
    <property type="match status" value="1"/>
</dbReference>
<dbReference type="InterPro" id="IPR051264">
    <property type="entry name" value="FAD-oxidored/transferase_4"/>
</dbReference>
<dbReference type="Gene3D" id="1.10.45.10">
    <property type="entry name" value="Vanillyl-alcohol Oxidase, Chain A, domain 4"/>
    <property type="match status" value="1"/>
</dbReference>
<dbReference type="PANTHER" id="PTHR43716">
    <property type="entry name" value="D-2-HYDROXYGLUTARATE DEHYDROGENASE, MITOCHONDRIAL"/>
    <property type="match status" value="1"/>
</dbReference>
<dbReference type="InterPro" id="IPR016171">
    <property type="entry name" value="Vanillyl_alc_oxidase_C-sub2"/>
</dbReference>
<dbReference type="AlphaFoldDB" id="A0A060NKQ6"/>
<evidence type="ECO:0000256" key="1">
    <source>
        <dbReference type="ARBA" id="ARBA00001974"/>
    </source>
</evidence>
<dbReference type="GO" id="GO:0022904">
    <property type="term" value="P:respiratory electron transport chain"/>
    <property type="evidence" value="ECO:0007669"/>
    <property type="project" value="TreeGrafter"/>
</dbReference>
<proteinExistence type="inferred from homology"/>
<dbReference type="Gene3D" id="3.30.70.2190">
    <property type="match status" value="1"/>
</dbReference>
<dbReference type="InterPro" id="IPR016164">
    <property type="entry name" value="FAD-linked_Oxase-like_C"/>
</dbReference>
<dbReference type="InterPro" id="IPR016167">
    <property type="entry name" value="FAD-bd_PCMH_sub1"/>
</dbReference>
<dbReference type="HOGENOM" id="CLU_017779_4_1_4"/>
<keyword evidence="4" id="KW-0274">FAD</keyword>
<evidence type="ECO:0000256" key="4">
    <source>
        <dbReference type="ARBA" id="ARBA00022827"/>
    </source>
</evidence>
<dbReference type="Gene3D" id="3.30.70.2740">
    <property type="match status" value="1"/>
</dbReference>
<comment type="similarity">
    <text evidence="2">Belongs to the FAD-binding oxidoreductase/transferase type 4 family.</text>
</comment>
<organism evidence="6 7">
    <name type="scientific">Serpentinimonas maccroryi</name>
    <dbReference type="NCBI Taxonomy" id="1458426"/>
    <lineage>
        <taxon>Bacteria</taxon>
        <taxon>Pseudomonadati</taxon>
        <taxon>Pseudomonadota</taxon>
        <taxon>Betaproteobacteria</taxon>
        <taxon>Burkholderiales</taxon>
        <taxon>Comamonadaceae</taxon>
        <taxon>Serpentinimonas</taxon>
    </lineage>
</organism>
<dbReference type="Pfam" id="PF01565">
    <property type="entry name" value="FAD_binding_4"/>
    <property type="match status" value="1"/>
</dbReference>
<dbReference type="PROSITE" id="PS51387">
    <property type="entry name" value="FAD_PCMH"/>
    <property type="match status" value="1"/>
</dbReference>